<evidence type="ECO:0000256" key="6">
    <source>
        <dbReference type="ARBA" id="ARBA00023136"/>
    </source>
</evidence>
<gene>
    <name evidence="13" type="ORF">GCM10022414_21980</name>
</gene>
<keyword evidence="2 8" id="KW-0813">Transport</keyword>
<keyword evidence="13" id="KW-0675">Receptor</keyword>
<dbReference type="Pfam" id="PF00593">
    <property type="entry name" value="TonB_dep_Rec_b-barrel"/>
    <property type="match status" value="1"/>
</dbReference>
<evidence type="ECO:0000256" key="8">
    <source>
        <dbReference type="PROSITE-ProRule" id="PRU01360"/>
    </source>
</evidence>
<comment type="similarity">
    <text evidence="8 9">Belongs to the TonB-dependent receptor family.</text>
</comment>
<evidence type="ECO:0000256" key="4">
    <source>
        <dbReference type="ARBA" id="ARBA00022692"/>
    </source>
</evidence>
<reference evidence="14" key="1">
    <citation type="journal article" date="2019" name="Int. J. Syst. Evol. Microbiol.">
        <title>The Global Catalogue of Microorganisms (GCM) 10K type strain sequencing project: providing services to taxonomists for standard genome sequencing and annotation.</title>
        <authorList>
            <consortium name="The Broad Institute Genomics Platform"/>
            <consortium name="The Broad Institute Genome Sequencing Center for Infectious Disease"/>
            <person name="Wu L."/>
            <person name="Ma J."/>
        </authorList>
    </citation>
    <scope>NUCLEOTIDE SEQUENCE [LARGE SCALE GENOMIC DNA]</scope>
    <source>
        <strain evidence="14">JCM 17304</strain>
    </source>
</reference>
<evidence type="ECO:0000256" key="2">
    <source>
        <dbReference type="ARBA" id="ARBA00022448"/>
    </source>
</evidence>
<dbReference type="InterPro" id="IPR000531">
    <property type="entry name" value="Beta-barrel_TonB"/>
</dbReference>
<evidence type="ECO:0000256" key="5">
    <source>
        <dbReference type="ARBA" id="ARBA00023077"/>
    </source>
</evidence>
<evidence type="ECO:0000256" key="9">
    <source>
        <dbReference type="RuleBase" id="RU003357"/>
    </source>
</evidence>
<feature type="region of interest" description="Disordered" evidence="10">
    <location>
        <begin position="270"/>
        <end position="289"/>
    </location>
</feature>
<dbReference type="EMBL" id="BAABDM010000003">
    <property type="protein sequence ID" value="GAA4097014.1"/>
    <property type="molecule type" value="Genomic_DNA"/>
</dbReference>
<feature type="domain" description="TonB-dependent receptor-like beta-barrel" evidence="11">
    <location>
        <begin position="196"/>
        <end position="638"/>
    </location>
</feature>
<dbReference type="InterPro" id="IPR039426">
    <property type="entry name" value="TonB-dep_rcpt-like"/>
</dbReference>
<dbReference type="Proteomes" id="UP001500392">
    <property type="component" value="Unassembled WGS sequence"/>
</dbReference>
<evidence type="ECO:0000256" key="7">
    <source>
        <dbReference type="ARBA" id="ARBA00023237"/>
    </source>
</evidence>
<dbReference type="Gene3D" id="2.170.130.10">
    <property type="entry name" value="TonB-dependent receptor, plug domain"/>
    <property type="match status" value="1"/>
</dbReference>
<evidence type="ECO:0000256" key="10">
    <source>
        <dbReference type="SAM" id="MobiDB-lite"/>
    </source>
</evidence>
<evidence type="ECO:0000256" key="3">
    <source>
        <dbReference type="ARBA" id="ARBA00022452"/>
    </source>
</evidence>
<dbReference type="RefSeq" id="WP_344935779.1">
    <property type="nucleotide sequence ID" value="NZ_BAABDM010000003.1"/>
</dbReference>
<evidence type="ECO:0000313" key="13">
    <source>
        <dbReference type="EMBL" id="GAA4097014.1"/>
    </source>
</evidence>
<evidence type="ECO:0000259" key="11">
    <source>
        <dbReference type="Pfam" id="PF00593"/>
    </source>
</evidence>
<dbReference type="Gene3D" id="2.40.170.20">
    <property type="entry name" value="TonB-dependent receptor, beta-barrel domain"/>
    <property type="match status" value="1"/>
</dbReference>
<comment type="caution">
    <text evidence="13">The sequence shown here is derived from an EMBL/GenBank/DDBJ whole genome shotgun (WGS) entry which is preliminary data.</text>
</comment>
<dbReference type="PROSITE" id="PS52016">
    <property type="entry name" value="TONB_DEPENDENT_REC_3"/>
    <property type="match status" value="1"/>
</dbReference>
<comment type="subcellular location">
    <subcellularLocation>
        <location evidence="1 8">Cell outer membrane</location>
        <topology evidence="1 8">Multi-pass membrane protein</topology>
    </subcellularLocation>
</comment>
<proteinExistence type="inferred from homology"/>
<keyword evidence="5 9" id="KW-0798">TonB box</keyword>
<dbReference type="InterPro" id="IPR036942">
    <property type="entry name" value="Beta-barrel_TonB_sf"/>
</dbReference>
<dbReference type="PANTHER" id="PTHR30069:SF40">
    <property type="entry name" value="TONB-DEPENDENT RECEPTOR NMB0964-RELATED"/>
    <property type="match status" value="1"/>
</dbReference>
<dbReference type="SUPFAM" id="SSF56935">
    <property type="entry name" value="Porins"/>
    <property type="match status" value="1"/>
</dbReference>
<dbReference type="PANTHER" id="PTHR30069">
    <property type="entry name" value="TONB-DEPENDENT OUTER MEMBRANE RECEPTOR"/>
    <property type="match status" value="1"/>
</dbReference>
<name>A0ABP7WUB4_9GAMM</name>
<keyword evidence="7 8" id="KW-0998">Cell outer membrane</keyword>
<evidence type="ECO:0000256" key="1">
    <source>
        <dbReference type="ARBA" id="ARBA00004571"/>
    </source>
</evidence>
<protein>
    <submittedName>
        <fullName evidence="13">TonB-dependent receptor</fullName>
    </submittedName>
</protein>
<dbReference type="Pfam" id="PF07715">
    <property type="entry name" value="Plug"/>
    <property type="match status" value="1"/>
</dbReference>
<keyword evidence="4 8" id="KW-0812">Transmembrane</keyword>
<feature type="compositionally biased region" description="Acidic residues" evidence="10">
    <location>
        <begin position="273"/>
        <end position="287"/>
    </location>
</feature>
<keyword evidence="14" id="KW-1185">Reference proteome</keyword>
<organism evidence="13 14">
    <name type="scientific">Zhongshania borealis</name>
    <dbReference type="NCBI Taxonomy" id="889488"/>
    <lineage>
        <taxon>Bacteria</taxon>
        <taxon>Pseudomonadati</taxon>
        <taxon>Pseudomonadota</taxon>
        <taxon>Gammaproteobacteria</taxon>
        <taxon>Cellvibrionales</taxon>
        <taxon>Spongiibacteraceae</taxon>
        <taxon>Zhongshania</taxon>
    </lineage>
</organism>
<accession>A0ABP7WUB4</accession>
<keyword evidence="6 8" id="KW-0472">Membrane</keyword>
<feature type="domain" description="TonB-dependent receptor plug" evidence="12">
    <location>
        <begin position="42"/>
        <end position="145"/>
    </location>
</feature>
<sequence>MNWKTLFVLAGSCAQPLYLVAEENSHLEHVLVTTSIHKNEAQTALPLTVLSGEELRRQAASTIGETLNHSPGLSNASFGPGVGQAVIRGQQGPRVQVLQNSLSSLDVSSNSADHAVSVEPILADSIEILRGPATLLYGGGAIGGVINVIDSRVPNKAINGISGVGEIRHTSVDDGRSGVFRIDAGDGNWALHIDSLYRDWGNPDIPGLALNPRNIDDTDESSDGYIANADGHTRRSTFGSAYHYDSGYVGLSYSELDNVYGIPAGVHHHHDEDEVEHEDHEDEEAEEGVSLAVSQKRWDLAGDQHFDGFLELLRWRLAYSDYQHQEIEAGGEIGTTFNKEAWTGRLELAHRPFSQLGGEWHGVLGLQWSDADFSALGEESFVPANTTRQFGLFWLEDYHANNWSIEAGMRADLDRLSAKDESIADYDTDSMSASIAAIYDFTDNWTTSLSFSSSRRAPTAEERFSNIGNTIGSYVVHGATGAIELGDENLDSEVAQNIDLSLRADMDVLIGKITAFSNHFQNFIYLENTGAELDDVEVLAYRQQDATFQGLEYELEWPFYSAGNQRYSLSVFGDRISGELDNGDDAPRLPPGHDGVRLNWQAQDWRADLSVVYGKAQNQPGTNELPTASYQRIDMTVSRIFELAKVEYSVMLKGRNLGDEEIRSASSFIRDYAPESGRGIELALQIRFE</sequence>
<dbReference type="InterPro" id="IPR012910">
    <property type="entry name" value="Plug_dom"/>
</dbReference>
<dbReference type="InterPro" id="IPR037066">
    <property type="entry name" value="Plug_dom_sf"/>
</dbReference>
<keyword evidence="3 8" id="KW-1134">Transmembrane beta strand</keyword>
<evidence type="ECO:0000259" key="12">
    <source>
        <dbReference type="Pfam" id="PF07715"/>
    </source>
</evidence>
<evidence type="ECO:0000313" key="14">
    <source>
        <dbReference type="Proteomes" id="UP001500392"/>
    </source>
</evidence>